<accession>A0A4R2NYG6</accession>
<protein>
    <submittedName>
        <fullName evidence="2">Uncharacterized protein</fullName>
    </submittedName>
</protein>
<proteinExistence type="predicted"/>
<dbReference type="AlphaFoldDB" id="A0A4R2NYG6"/>
<keyword evidence="3" id="KW-1185">Reference proteome</keyword>
<evidence type="ECO:0000256" key="1">
    <source>
        <dbReference type="SAM" id="SignalP"/>
    </source>
</evidence>
<sequence>MKRLILSAAFALSAATPALADDVTDTLQSAIEAYESGDVQYALEELAYAQQLLRAMKAEGLTAYLPPAPEGWSREVNTDMNQGLAMMGGGTGAEAVYSGNGASFTVTLMADNPMVGAMGAMFASPMLMAAGGEIIRVGRQKFVDQDGELTALVDSRILVQASGADADTMLPVLEAIDYKALAGFGR</sequence>
<dbReference type="RefSeq" id="WP_132598287.1">
    <property type="nucleotide sequence ID" value="NZ_NRRP01000001.1"/>
</dbReference>
<dbReference type="EMBL" id="SLXL01000001">
    <property type="protein sequence ID" value="TCP27147.1"/>
    <property type="molecule type" value="Genomic_DNA"/>
</dbReference>
<dbReference type="OrthoDB" id="7265885at2"/>
<feature type="chain" id="PRO_5020285401" evidence="1">
    <location>
        <begin position="21"/>
        <end position="186"/>
    </location>
</feature>
<reference evidence="2 3" key="1">
    <citation type="submission" date="2019-03" db="EMBL/GenBank/DDBJ databases">
        <title>Genomic Encyclopedia of Type Strains, Phase IV (KMG-IV): sequencing the most valuable type-strain genomes for metagenomic binning, comparative biology and taxonomic classification.</title>
        <authorList>
            <person name="Goeker M."/>
        </authorList>
    </citation>
    <scope>NUCLEOTIDE SEQUENCE [LARGE SCALE GENOMIC DNA]</scope>
    <source>
        <strain evidence="2 3">DSM 2781</strain>
    </source>
</reference>
<feature type="signal peptide" evidence="1">
    <location>
        <begin position="1"/>
        <end position="20"/>
    </location>
</feature>
<gene>
    <name evidence="2" type="ORF">EV656_10150</name>
</gene>
<name>A0A4R2NYG6_RHOAD</name>
<comment type="caution">
    <text evidence="2">The sequence shown here is derived from an EMBL/GenBank/DDBJ whole genome shotgun (WGS) entry which is preliminary data.</text>
</comment>
<keyword evidence="1" id="KW-0732">Signal</keyword>
<evidence type="ECO:0000313" key="3">
    <source>
        <dbReference type="Proteomes" id="UP000295733"/>
    </source>
</evidence>
<evidence type="ECO:0000313" key="2">
    <source>
        <dbReference type="EMBL" id="TCP27147.1"/>
    </source>
</evidence>
<organism evidence="2 3">
    <name type="scientific">Rhodovulum adriaticum</name>
    <name type="common">Rhodopseudomonas adriatica</name>
    <dbReference type="NCBI Taxonomy" id="35804"/>
    <lineage>
        <taxon>Bacteria</taxon>
        <taxon>Pseudomonadati</taxon>
        <taxon>Pseudomonadota</taxon>
        <taxon>Alphaproteobacteria</taxon>
        <taxon>Rhodobacterales</taxon>
        <taxon>Paracoccaceae</taxon>
        <taxon>Rhodovulum</taxon>
    </lineage>
</organism>
<dbReference type="Proteomes" id="UP000295733">
    <property type="component" value="Unassembled WGS sequence"/>
</dbReference>